<keyword evidence="2" id="KW-0812">Transmembrane</keyword>
<comment type="caution">
    <text evidence="3">The sequence shown here is derived from an EMBL/GenBank/DDBJ whole genome shotgun (WGS) entry which is preliminary data.</text>
</comment>
<feature type="region of interest" description="Disordered" evidence="1">
    <location>
        <begin position="1"/>
        <end position="35"/>
    </location>
</feature>
<proteinExistence type="predicted"/>
<name>A0ABT0R2D4_9MICO</name>
<evidence type="ECO:0000313" key="4">
    <source>
        <dbReference type="Proteomes" id="UP001203761"/>
    </source>
</evidence>
<dbReference type="Pfam" id="PF13829">
    <property type="entry name" value="DUF4191"/>
    <property type="match status" value="1"/>
</dbReference>
<protein>
    <submittedName>
        <fullName evidence="3">DUF4191 domain-containing protein</fullName>
    </submittedName>
</protein>
<accession>A0ABT0R2D4</accession>
<dbReference type="InterPro" id="IPR025445">
    <property type="entry name" value="DUF4191"/>
</dbReference>
<dbReference type="EMBL" id="JAKNCJ010000008">
    <property type="protein sequence ID" value="MCL6424077.1"/>
    <property type="molecule type" value="Genomic_DNA"/>
</dbReference>
<feature type="compositionally biased region" description="Low complexity" evidence="1">
    <location>
        <begin position="1"/>
        <end position="31"/>
    </location>
</feature>
<keyword evidence="4" id="KW-1185">Reference proteome</keyword>
<evidence type="ECO:0000256" key="1">
    <source>
        <dbReference type="SAM" id="MobiDB-lite"/>
    </source>
</evidence>
<reference evidence="3" key="1">
    <citation type="submission" date="2022-02" db="EMBL/GenBank/DDBJ databases">
        <authorList>
            <person name="Lee M."/>
            <person name="Kim S.-J."/>
            <person name="Jung M.-Y."/>
        </authorList>
    </citation>
    <scope>NUCLEOTIDE SEQUENCE</scope>
    <source>
        <strain evidence="3">JHP9</strain>
    </source>
</reference>
<keyword evidence="2" id="KW-1133">Transmembrane helix</keyword>
<evidence type="ECO:0000256" key="2">
    <source>
        <dbReference type="SAM" id="Phobius"/>
    </source>
</evidence>
<gene>
    <name evidence="3" type="ORF">Bequi_11930</name>
</gene>
<feature type="transmembrane region" description="Helical" evidence="2">
    <location>
        <begin position="83"/>
        <end position="102"/>
    </location>
</feature>
<dbReference type="RefSeq" id="WP_249738159.1">
    <property type="nucleotide sequence ID" value="NZ_JAKNCJ010000008.1"/>
</dbReference>
<feature type="transmembrane region" description="Helical" evidence="2">
    <location>
        <begin position="57"/>
        <end position="77"/>
    </location>
</feature>
<keyword evidence="2" id="KW-0472">Membrane</keyword>
<organism evidence="3 4">
    <name type="scientific">Brachybacterium equifaecis</name>
    <dbReference type="NCBI Taxonomy" id="2910770"/>
    <lineage>
        <taxon>Bacteria</taxon>
        <taxon>Bacillati</taxon>
        <taxon>Actinomycetota</taxon>
        <taxon>Actinomycetes</taxon>
        <taxon>Micrococcales</taxon>
        <taxon>Dermabacteraceae</taxon>
        <taxon>Brachybacterium</taxon>
    </lineage>
</organism>
<evidence type="ECO:0000313" key="3">
    <source>
        <dbReference type="EMBL" id="MCL6424077.1"/>
    </source>
</evidence>
<dbReference type="Proteomes" id="UP001203761">
    <property type="component" value="Unassembled WGS sequence"/>
</dbReference>
<sequence length="259" mass="28316">MARNDATAARAARPQNASTTGRGARPAAAAAPEKKPGRIKQFGEVFRMTQEADRTTLPYMLLGLFGAIVVGVLLSWLVFRSPWYGVFLGLAVGLLIAMFILARKAELAAFTRIKDQPGAPLAAMQSIRRGWDVYEEPVQMDPRSQKMIFRASGRGGVALVAEDGSGTSMRLLDKESKRVARVLHGEPVPVHRIIVGEGEGQVPLHKLPTYMQRMQKALTRDESAAVTKRLSALTPSIRSAVPQGIDPSRTRVSKRSMMR</sequence>